<gene>
    <name evidence="2" type="ORF">ALC60_13640</name>
</gene>
<dbReference type="AlphaFoldDB" id="A0A151WHL7"/>
<dbReference type="PROSITE" id="PS51257">
    <property type="entry name" value="PROKAR_LIPOPROTEIN"/>
    <property type="match status" value="1"/>
</dbReference>
<keyword evidence="3" id="KW-1185">Reference proteome</keyword>
<proteinExistence type="predicted"/>
<evidence type="ECO:0000313" key="3">
    <source>
        <dbReference type="Proteomes" id="UP000075809"/>
    </source>
</evidence>
<evidence type="ECO:0000313" key="2">
    <source>
        <dbReference type="EMBL" id="KYQ47307.1"/>
    </source>
</evidence>
<dbReference type="Proteomes" id="UP000075809">
    <property type="component" value="Unassembled WGS sequence"/>
</dbReference>
<reference evidence="2 3" key="1">
    <citation type="submission" date="2015-09" db="EMBL/GenBank/DDBJ databases">
        <title>Trachymyrmex zeteki WGS genome.</title>
        <authorList>
            <person name="Nygaard S."/>
            <person name="Hu H."/>
            <person name="Boomsma J."/>
            <person name="Zhang G."/>
        </authorList>
    </citation>
    <scope>NUCLEOTIDE SEQUENCE [LARGE SCALE GENOMIC DNA]</scope>
    <source>
        <strain evidence="2">Tzet28-1</strain>
        <tissue evidence="2">Whole body</tissue>
    </source>
</reference>
<feature type="transmembrane region" description="Helical" evidence="1">
    <location>
        <begin position="14"/>
        <end position="38"/>
    </location>
</feature>
<protein>
    <submittedName>
        <fullName evidence="2">Uncharacterized protein</fullName>
    </submittedName>
</protein>
<sequence>MLHRSLKVGASPEYWLIMPLLAACGTGIVKVIGLWNFLRLGSTVTIGDPATLFPSNLATRSAGIGYGNLYGNIIYLIDEGKQKNTCRPTLIFLVRAACGKTACTCGTADDDTVPPSGPTAWTSCRMRDTTAK</sequence>
<organism evidence="2 3">
    <name type="scientific">Mycetomoellerius zeteki</name>
    <dbReference type="NCBI Taxonomy" id="64791"/>
    <lineage>
        <taxon>Eukaryota</taxon>
        <taxon>Metazoa</taxon>
        <taxon>Ecdysozoa</taxon>
        <taxon>Arthropoda</taxon>
        <taxon>Hexapoda</taxon>
        <taxon>Insecta</taxon>
        <taxon>Pterygota</taxon>
        <taxon>Neoptera</taxon>
        <taxon>Endopterygota</taxon>
        <taxon>Hymenoptera</taxon>
        <taxon>Apocrita</taxon>
        <taxon>Aculeata</taxon>
        <taxon>Formicoidea</taxon>
        <taxon>Formicidae</taxon>
        <taxon>Myrmicinae</taxon>
        <taxon>Mycetomoellerius</taxon>
    </lineage>
</organism>
<accession>A0A151WHL7</accession>
<name>A0A151WHL7_9HYME</name>
<keyword evidence="1" id="KW-1133">Transmembrane helix</keyword>
<keyword evidence="1" id="KW-0812">Transmembrane</keyword>
<evidence type="ECO:0000256" key="1">
    <source>
        <dbReference type="SAM" id="Phobius"/>
    </source>
</evidence>
<keyword evidence="1" id="KW-0472">Membrane</keyword>
<dbReference type="EMBL" id="KQ983114">
    <property type="protein sequence ID" value="KYQ47307.1"/>
    <property type="molecule type" value="Genomic_DNA"/>
</dbReference>